<dbReference type="OrthoDB" id="123663at2759"/>
<evidence type="ECO:0000313" key="3">
    <source>
        <dbReference type="Proteomes" id="UP000028582"/>
    </source>
</evidence>
<reference evidence="2 3" key="1">
    <citation type="submission" date="2013-11" db="EMBL/GenBank/DDBJ databases">
        <title>The Genome Sequence of Phytophthora parasitica P1976.</title>
        <authorList>
            <consortium name="The Broad Institute Genomics Platform"/>
            <person name="Russ C."/>
            <person name="Tyler B."/>
            <person name="Panabieres F."/>
            <person name="Shan W."/>
            <person name="Tripathy S."/>
            <person name="Grunwald N."/>
            <person name="Machado M."/>
            <person name="Johnson C.S."/>
            <person name="Walker B."/>
            <person name="Young S."/>
            <person name="Zeng Q."/>
            <person name="Gargeya S."/>
            <person name="Fitzgerald M."/>
            <person name="Haas B."/>
            <person name="Abouelleil A."/>
            <person name="Allen A.W."/>
            <person name="Alvarado L."/>
            <person name="Arachchi H.M."/>
            <person name="Berlin A.M."/>
            <person name="Chapman S.B."/>
            <person name="Gainer-Dewar J."/>
            <person name="Goldberg J."/>
            <person name="Griggs A."/>
            <person name="Gujja S."/>
            <person name="Hansen M."/>
            <person name="Howarth C."/>
            <person name="Imamovic A."/>
            <person name="Ireland A."/>
            <person name="Larimer J."/>
            <person name="McCowan C."/>
            <person name="Murphy C."/>
            <person name="Pearson M."/>
            <person name="Poon T.W."/>
            <person name="Priest M."/>
            <person name="Roberts A."/>
            <person name="Saif S."/>
            <person name="Shea T."/>
            <person name="Sisk P."/>
            <person name="Sykes S."/>
            <person name="Wortman J."/>
            <person name="Nusbaum C."/>
            <person name="Birren B."/>
        </authorList>
    </citation>
    <scope>NUCLEOTIDE SEQUENCE [LARGE SCALE GENOMIC DNA]</scope>
    <source>
        <strain evidence="2 3">P1976</strain>
    </source>
</reference>
<keyword evidence="1" id="KW-0175">Coiled coil</keyword>
<evidence type="ECO:0000313" key="2">
    <source>
        <dbReference type="EMBL" id="ETO69097.1"/>
    </source>
</evidence>
<gene>
    <name evidence="2" type="ORF">F444_14213</name>
</gene>
<comment type="caution">
    <text evidence="2">The sequence shown here is derived from an EMBL/GenBank/DDBJ whole genome shotgun (WGS) entry which is preliminary data.</text>
</comment>
<proteinExistence type="predicted"/>
<name>A0A080ZR36_PHYNI</name>
<protein>
    <submittedName>
        <fullName evidence="2">Uncharacterized protein</fullName>
    </submittedName>
</protein>
<evidence type="ECO:0000256" key="1">
    <source>
        <dbReference type="SAM" id="Coils"/>
    </source>
</evidence>
<dbReference type="AlphaFoldDB" id="A0A080ZR36"/>
<dbReference type="Proteomes" id="UP000028582">
    <property type="component" value="Unassembled WGS sequence"/>
</dbReference>
<feature type="coiled-coil region" evidence="1">
    <location>
        <begin position="323"/>
        <end position="365"/>
    </location>
</feature>
<organism evidence="2 3">
    <name type="scientific">Phytophthora nicotianae P1976</name>
    <dbReference type="NCBI Taxonomy" id="1317066"/>
    <lineage>
        <taxon>Eukaryota</taxon>
        <taxon>Sar</taxon>
        <taxon>Stramenopiles</taxon>
        <taxon>Oomycota</taxon>
        <taxon>Peronosporomycetes</taxon>
        <taxon>Peronosporales</taxon>
        <taxon>Peronosporaceae</taxon>
        <taxon>Phytophthora</taxon>
    </lineage>
</organism>
<sequence>MSSLEACMCSLQTRLHQVENARSREMKAHGELVQKFECDLETRRASEAELRLTVAKLRADKCRLEAELSAAHTKARNLLEQLDAQSLEIAKRESTFKAFREESDRQLQVAHDKCAYLIEEKQQLSLQLSDARTCFEIAKHENELLFAKSGEQSLREKTQTAEIEKLSTQLVIKQQEIEAGAVRTQLALNDFTRSREQQDLMQGRIQTLERDVNHALVTRNRAIHWRRKRQEMWDNRFVLHGAFLVWMSTFVQARQQFVAKVERRNNDTRARLQDIKKEAMTCFSQAREACCRIRQACANERKQILFLRDEIIKSELPKLLALLESHQRNVNSQQERLELQLKSQRECAEQERERYDMLLQDAEQRTEMLIAAHQSQLTRHKQQQRSIFQAFATKRRREFHRRVFSAWKELYLRSVVGQATHTAMVFQTQPSQLSTLELLSPMKRRESQSWAMPASIRPISRTVQRLQLEKQNFDDCLQSPMSEPTTPIDAMWRKWRRVDGRAAGRGLKYRSFLNSPSKSYKIG</sequence>
<dbReference type="EMBL" id="ANJA01002583">
    <property type="protein sequence ID" value="ETO69097.1"/>
    <property type="molecule type" value="Genomic_DNA"/>
</dbReference>
<accession>A0A080ZR36</accession>